<dbReference type="KEGG" id="schv:BRCON_0277"/>
<dbReference type="EMBL" id="CP030759">
    <property type="protein sequence ID" value="AXA35054.1"/>
    <property type="molecule type" value="Genomic_DNA"/>
</dbReference>
<dbReference type="Proteomes" id="UP000262583">
    <property type="component" value="Chromosome"/>
</dbReference>
<organism evidence="1 2">
    <name type="scientific">Sumerlaea chitinivorans</name>
    <dbReference type="NCBI Taxonomy" id="2250252"/>
    <lineage>
        <taxon>Bacteria</taxon>
        <taxon>Candidatus Sumerlaeota</taxon>
        <taxon>Candidatus Sumerlaeia</taxon>
        <taxon>Candidatus Sumerlaeales</taxon>
        <taxon>Candidatus Sumerlaeaceae</taxon>
        <taxon>Candidatus Sumerlaea</taxon>
    </lineage>
</organism>
<protein>
    <submittedName>
        <fullName evidence="1">Uncharacterized protein</fullName>
    </submittedName>
</protein>
<dbReference type="AlphaFoldDB" id="A0A2Z4Y1Z9"/>
<gene>
    <name evidence="1" type="ORF">BRCON_0277</name>
</gene>
<name>A0A2Z4Y1Z9_SUMC1</name>
<evidence type="ECO:0000313" key="2">
    <source>
        <dbReference type="Proteomes" id="UP000262583"/>
    </source>
</evidence>
<reference evidence="1 2" key="1">
    <citation type="submission" date="2018-05" db="EMBL/GenBank/DDBJ databases">
        <title>A metagenomic window into the 2 km-deep terrestrial subsurface aquifer revealed taxonomically and functionally diverse microbial community comprising novel uncultured bacterial lineages.</title>
        <authorList>
            <person name="Kadnikov V.V."/>
            <person name="Mardanov A.V."/>
            <person name="Beletsky A.V."/>
            <person name="Banks D."/>
            <person name="Pimenov N.V."/>
            <person name="Frank Y.A."/>
            <person name="Karnachuk O.V."/>
            <person name="Ravin N.V."/>
        </authorList>
    </citation>
    <scope>NUCLEOTIDE SEQUENCE [LARGE SCALE GENOMIC DNA]</scope>
    <source>
        <strain evidence="1">BY</strain>
    </source>
</reference>
<accession>A0A2Z4Y1Z9</accession>
<evidence type="ECO:0000313" key="1">
    <source>
        <dbReference type="EMBL" id="AXA35054.1"/>
    </source>
</evidence>
<proteinExistence type="predicted"/>
<sequence>MSLSHWRATYCARVYPHVAYSKIFLNCGVRLMVVPSVALVF</sequence>